<reference evidence="6" key="1">
    <citation type="submission" date="2020-03" db="EMBL/GenBank/DDBJ databases">
        <title>The deep terrestrial virosphere.</title>
        <authorList>
            <person name="Holmfeldt K."/>
            <person name="Nilsson E."/>
            <person name="Simone D."/>
            <person name="Lopez-Fernandez M."/>
            <person name="Wu X."/>
            <person name="de Brujin I."/>
            <person name="Lundin D."/>
            <person name="Andersson A."/>
            <person name="Bertilsson S."/>
            <person name="Dopson M."/>
        </authorList>
    </citation>
    <scope>NUCLEOTIDE SEQUENCE</scope>
    <source>
        <strain evidence="6">MM415B02064</strain>
    </source>
</reference>
<proteinExistence type="predicted"/>
<dbReference type="InterPro" id="IPR004013">
    <property type="entry name" value="PHP_dom"/>
</dbReference>
<dbReference type="NCBIfam" id="TIGR00594">
    <property type="entry name" value="polc"/>
    <property type="match status" value="1"/>
</dbReference>
<dbReference type="InterPro" id="IPR011708">
    <property type="entry name" value="DNA_pol3_alpha_NTPase_dom"/>
</dbReference>
<keyword evidence="3" id="KW-0235">DNA replication</keyword>
<dbReference type="Gene3D" id="3.20.20.140">
    <property type="entry name" value="Metal-dependent hydrolases"/>
    <property type="match status" value="1"/>
</dbReference>
<dbReference type="AlphaFoldDB" id="A0A6M3KYJ7"/>
<evidence type="ECO:0000259" key="5">
    <source>
        <dbReference type="SMART" id="SM00481"/>
    </source>
</evidence>
<accession>A0A6M3KYJ7</accession>
<dbReference type="PANTHER" id="PTHR32294">
    <property type="entry name" value="DNA POLYMERASE III SUBUNIT ALPHA"/>
    <property type="match status" value="1"/>
</dbReference>
<dbReference type="Gene3D" id="1.10.10.1600">
    <property type="entry name" value="Bacterial DNA polymerase III alpha subunit, thumb domain"/>
    <property type="match status" value="1"/>
</dbReference>
<evidence type="ECO:0000256" key="2">
    <source>
        <dbReference type="ARBA" id="ARBA00022695"/>
    </source>
</evidence>
<dbReference type="SMART" id="SM00481">
    <property type="entry name" value="POLIIIAc"/>
    <property type="match status" value="1"/>
</dbReference>
<protein>
    <submittedName>
        <fullName evidence="6">Putative DNA polymerase</fullName>
    </submittedName>
</protein>
<gene>
    <name evidence="6" type="ORF">MM415B02064_0011</name>
</gene>
<dbReference type="InterPro" id="IPR003141">
    <property type="entry name" value="Pol/His_phosphatase_N"/>
</dbReference>
<organism evidence="6">
    <name type="scientific">viral metagenome</name>
    <dbReference type="NCBI Taxonomy" id="1070528"/>
    <lineage>
        <taxon>unclassified sequences</taxon>
        <taxon>metagenomes</taxon>
        <taxon>organismal metagenomes</taxon>
    </lineage>
</organism>
<sequence>MLNENFAHLHVHNEYSLLDGVGTAEEYAAQASKLGFKYLALTNHGNIDGLIKFQRACERHNINPVLGCELYLVGGEHLNKGKGDVRHHCVVLVKESRGWSALCKMLNIANVEGFYHRPRLSMKVFSRLFNSGLVLLSGCGQTVLRLDEGFEMYSQLYQEYPDNVFIEVMPHNIPIQRECAEITDAFIKRHPDIGVVATNDCHYINEGDSLIQEVLLAISRKAKWEDPNRFKFNFTGLHIRTADEMVEGFKKQNVYRRELWLNGMRETVRLAKMCSKFRVKKREISLPKLRHPNETLERLVKGALRGMLKGGVINEIELDVYRERAEEELALITKKEFSLYFLIVADLLDTCREEGIMVGPGRGSVGGSLVAYLIGITSIDPIKYGLLFSRFINEGRLDYPDIDIDFEDRHRERVIAILKGKYGEDHIAPLSTFLRMKGRMVIRDVARVFDLPGGEVDFFAKSIWGEDNEKLLGGEKGKSPGKEFANKYPQAYDIAEKLELQVKGTGKHAAAIIISGEDLNTIDRGHLAMRRDNLSINWEKDDAEYMGLMKLDILALNTLTVLKETAKAIEDNHGRVVNFNTLKPENKGVFSYLSKGELTGIFQLTGKASADITRRMGVREFEDIAVIISISRPGPADSGATEDYLTRREGYSKGVMWPLKNEIYEAITKETYGIIIYQEQVMQVISKVAGLPYSTADQIRKVIGKKRDKREFKPFWNAFLNGCLKHKTMTQLEAANFWKMLEHHSRYSFNKSHAIEYAMIAYWTAWAKLYYPTEFICASLTYGQEKDKEGLILDAYNMGQQVITPKVGLSDPIKWKAVNGKLYCPFIEIKGVGEKGAYECGKKAKAGQQLGFFSRGELSKVATPNTQASLPMILHNIDAYNEDSIPEGVQHYFNFPLKGGK</sequence>
<dbReference type="InterPro" id="IPR040982">
    <property type="entry name" value="DNA_pol3_finger"/>
</dbReference>
<dbReference type="GO" id="GO:0003887">
    <property type="term" value="F:DNA-directed DNA polymerase activity"/>
    <property type="evidence" value="ECO:0007669"/>
    <property type="project" value="UniProtKB-KW"/>
</dbReference>
<evidence type="ECO:0000256" key="1">
    <source>
        <dbReference type="ARBA" id="ARBA00022679"/>
    </source>
</evidence>
<feature type="domain" description="Polymerase/histidinol phosphatase N-terminal" evidence="5">
    <location>
        <begin position="7"/>
        <end position="74"/>
    </location>
</feature>
<evidence type="ECO:0000256" key="3">
    <source>
        <dbReference type="ARBA" id="ARBA00022705"/>
    </source>
</evidence>
<dbReference type="EMBL" id="MT142638">
    <property type="protein sequence ID" value="QJA86494.1"/>
    <property type="molecule type" value="Genomic_DNA"/>
</dbReference>
<dbReference type="GO" id="GO:0008408">
    <property type="term" value="F:3'-5' exonuclease activity"/>
    <property type="evidence" value="ECO:0007669"/>
    <property type="project" value="InterPro"/>
</dbReference>
<keyword evidence="2" id="KW-0548">Nucleotidyltransferase</keyword>
<dbReference type="Pfam" id="PF02811">
    <property type="entry name" value="PHP"/>
    <property type="match status" value="1"/>
</dbReference>
<keyword evidence="4" id="KW-0239">DNA-directed DNA polymerase</keyword>
<dbReference type="Pfam" id="PF07733">
    <property type="entry name" value="DNA_pol3_alpha"/>
    <property type="match status" value="1"/>
</dbReference>
<evidence type="ECO:0000256" key="4">
    <source>
        <dbReference type="ARBA" id="ARBA00022932"/>
    </source>
</evidence>
<dbReference type="GO" id="GO:0006260">
    <property type="term" value="P:DNA replication"/>
    <property type="evidence" value="ECO:0007669"/>
    <property type="project" value="UniProtKB-KW"/>
</dbReference>
<name>A0A6M3KYJ7_9ZZZZ</name>
<dbReference type="InterPro" id="IPR016195">
    <property type="entry name" value="Pol/histidinol_Pase-like"/>
</dbReference>
<dbReference type="SUPFAM" id="SSF89550">
    <property type="entry name" value="PHP domain-like"/>
    <property type="match status" value="1"/>
</dbReference>
<dbReference type="InterPro" id="IPR041931">
    <property type="entry name" value="DNA_pol3_alpha_thumb_dom"/>
</dbReference>
<dbReference type="Gene3D" id="1.10.150.870">
    <property type="match status" value="1"/>
</dbReference>
<evidence type="ECO:0000313" key="6">
    <source>
        <dbReference type="EMBL" id="QJA86494.1"/>
    </source>
</evidence>
<keyword evidence="1" id="KW-0808">Transferase</keyword>
<dbReference type="InterPro" id="IPR004805">
    <property type="entry name" value="DnaE2/DnaE/PolC"/>
</dbReference>
<dbReference type="Pfam" id="PF17657">
    <property type="entry name" value="DNA_pol3_finger"/>
    <property type="match status" value="1"/>
</dbReference>